<name>A0A8T0QVF2_PANVG</name>
<evidence type="ECO:0000256" key="1">
    <source>
        <dbReference type="SAM" id="SignalP"/>
    </source>
</evidence>
<evidence type="ECO:0008006" key="4">
    <source>
        <dbReference type="Google" id="ProtNLM"/>
    </source>
</evidence>
<organism evidence="2 3">
    <name type="scientific">Panicum virgatum</name>
    <name type="common">Blackwell switchgrass</name>
    <dbReference type="NCBI Taxonomy" id="38727"/>
    <lineage>
        <taxon>Eukaryota</taxon>
        <taxon>Viridiplantae</taxon>
        <taxon>Streptophyta</taxon>
        <taxon>Embryophyta</taxon>
        <taxon>Tracheophyta</taxon>
        <taxon>Spermatophyta</taxon>
        <taxon>Magnoliopsida</taxon>
        <taxon>Liliopsida</taxon>
        <taxon>Poales</taxon>
        <taxon>Poaceae</taxon>
        <taxon>PACMAD clade</taxon>
        <taxon>Panicoideae</taxon>
        <taxon>Panicodae</taxon>
        <taxon>Paniceae</taxon>
        <taxon>Panicinae</taxon>
        <taxon>Panicum</taxon>
        <taxon>Panicum sect. Hiantes</taxon>
    </lineage>
</organism>
<protein>
    <recommendedName>
        <fullName evidence="4">Secreted protein</fullName>
    </recommendedName>
</protein>
<dbReference type="Proteomes" id="UP000823388">
    <property type="component" value="Chromosome 6N"/>
</dbReference>
<keyword evidence="3" id="KW-1185">Reference proteome</keyword>
<comment type="caution">
    <text evidence="2">The sequence shown here is derived from an EMBL/GenBank/DDBJ whole genome shotgun (WGS) entry which is preliminary data.</text>
</comment>
<dbReference type="AlphaFoldDB" id="A0A8T0QVF2"/>
<dbReference type="EMBL" id="CM029048">
    <property type="protein sequence ID" value="KAG2577222.1"/>
    <property type="molecule type" value="Genomic_DNA"/>
</dbReference>
<feature type="signal peptide" evidence="1">
    <location>
        <begin position="1"/>
        <end position="17"/>
    </location>
</feature>
<reference evidence="2" key="1">
    <citation type="submission" date="2020-05" db="EMBL/GenBank/DDBJ databases">
        <title>WGS assembly of Panicum virgatum.</title>
        <authorList>
            <person name="Lovell J.T."/>
            <person name="Jenkins J."/>
            <person name="Shu S."/>
            <person name="Juenger T.E."/>
            <person name="Schmutz J."/>
        </authorList>
    </citation>
    <scope>NUCLEOTIDE SEQUENCE</scope>
    <source>
        <strain evidence="2">AP13</strain>
    </source>
</reference>
<gene>
    <name evidence="2" type="ORF">PVAP13_6NG106300</name>
</gene>
<feature type="chain" id="PRO_5035852331" description="Secreted protein" evidence="1">
    <location>
        <begin position="18"/>
        <end position="108"/>
    </location>
</feature>
<keyword evidence="1" id="KW-0732">Signal</keyword>
<evidence type="ECO:0000313" key="2">
    <source>
        <dbReference type="EMBL" id="KAG2577222.1"/>
    </source>
</evidence>
<accession>A0A8T0QVF2</accession>
<evidence type="ECO:0000313" key="3">
    <source>
        <dbReference type="Proteomes" id="UP000823388"/>
    </source>
</evidence>
<proteinExistence type="predicted"/>
<sequence>MVICSSVLLATAIQSAARGMTRRILAWFWNTKIETIEYRLIPRAIFETEDVMATQSTIAQAPYHLQRESQLLTATTGYYLYHVDCLLKNMERESYILQGEFAACAQNS</sequence>